<keyword evidence="10" id="KW-0119">Carbohydrate metabolism</keyword>
<dbReference type="GO" id="GO:0006091">
    <property type="term" value="P:generation of precursor metabolites and energy"/>
    <property type="evidence" value="ECO:0007669"/>
    <property type="project" value="UniProtKB-ARBA"/>
</dbReference>
<comment type="caution">
    <text evidence="11">The sequence shown here is derived from an EMBL/GenBank/DDBJ whole genome shotgun (WGS) entry which is preliminary data.</text>
</comment>
<dbReference type="InterPro" id="IPR011060">
    <property type="entry name" value="RibuloseP-bd_barrel"/>
</dbReference>
<dbReference type="GO" id="GO:0005975">
    <property type="term" value="P:carbohydrate metabolic process"/>
    <property type="evidence" value="ECO:0007669"/>
    <property type="project" value="InterPro"/>
</dbReference>
<comment type="cofactor">
    <cofactor evidence="2">
        <name>Zn(2+)</name>
        <dbReference type="ChEBI" id="CHEBI:29105"/>
    </cofactor>
</comment>
<evidence type="ECO:0000256" key="9">
    <source>
        <dbReference type="ARBA" id="ARBA00023235"/>
    </source>
</evidence>
<dbReference type="GO" id="GO:0016857">
    <property type="term" value="F:racemase and epimerase activity, acting on carbohydrates and derivatives"/>
    <property type="evidence" value="ECO:0007669"/>
    <property type="project" value="InterPro"/>
</dbReference>
<dbReference type="Gene3D" id="3.20.20.70">
    <property type="entry name" value="Aldolase class I"/>
    <property type="match status" value="1"/>
</dbReference>
<organism evidence="11 12">
    <name type="scientific">Candidatus Portnoybacteria bacterium CG10_big_fil_rev_8_21_14_0_10_44_7</name>
    <dbReference type="NCBI Taxonomy" id="1974816"/>
    <lineage>
        <taxon>Bacteria</taxon>
        <taxon>Candidatus Portnoyibacteriota</taxon>
    </lineage>
</organism>
<dbReference type="NCBIfam" id="NF004076">
    <property type="entry name" value="PRK05581.1-4"/>
    <property type="match status" value="1"/>
</dbReference>
<evidence type="ECO:0000256" key="7">
    <source>
        <dbReference type="ARBA" id="ARBA00023004"/>
    </source>
</evidence>
<sequence length="222" mass="24558">MVWSSMVQIIPAIIAKDGIDLRQKTDLVKPITPLIQLDVMDGFFVPKSSFGEPQAVEQIKDVMWEIHLMVAKPSVVIDLWLGAENIQRLIFHYEAASAEKEMSEVLAKGKQAGKEIGLALNLETDWRLIKKWLPQIDLALLMSVAPGQAGQQFNPEVIPKIKDLRQAWLNGKIEVDGGINLESAKKVVEAGANALAVGSFIFSGSEPPKNQIQKLKNKLKNL</sequence>
<accession>A0A2M8KI74</accession>
<evidence type="ECO:0000256" key="1">
    <source>
        <dbReference type="ARBA" id="ARBA00001936"/>
    </source>
</evidence>
<dbReference type="PROSITE" id="PS01086">
    <property type="entry name" value="RIBUL_P_3_EPIMER_2"/>
    <property type="match status" value="1"/>
</dbReference>
<dbReference type="EMBL" id="PFEA01000051">
    <property type="protein sequence ID" value="PJE59620.1"/>
    <property type="molecule type" value="Genomic_DNA"/>
</dbReference>
<dbReference type="AlphaFoldDB" id="A0A2M8KI74"/>
<keyword evidence="6" id="KW-0862">Zinc</keyword>
<dbReference type="GO" id="GO:0046872">
    <property type="term" value="F:metal ion binding"/>
    <property type="evidence" value="ECO:0007669"/>
    <property type="project" value="UniProtKB-KW"/>
</dbReference>
<dbReference type="Pfam" id="PF00834">
    <property type="entry name" value="Ribul_P_3_epim"/>
    <property type="match status" value="1"/>
</dbReference>
<dbReference type="GO" id="GO:0006163">
    <property type="term" value="P:purine nucleotide metabolic process"/>
    <property type="evidence" value="ECO:0007669"/>
    <property type="project" value="UniProtKB-ARBA"/>
</dbReference>
<evidence type="ECO:0000256" key="4">
    <source>
        <dbReference type="ARBA" id="ARBA00011738"/>
    </source>
</evidence>
<evidence type="ECO:0000256" key="5">
    <source>
        <dbReference type="ARBA" id="ARBA00022723"/>
    </source>
</evidence>
<keyword evidence="7" id="KW-0408">Iron</keyword>
<reference evidence="12" key="1">
    <citation type="submission" date="2017-09" db="EMBL/GenBank/DDBJ databases">
        <title>Depth-based differentiation of microbial function through sediment-hosted aquifers and enrichment of novel symbionts in the deep terrestrial subsurface.</title>
        <authorList>
            <person name="Probst A.J."/>
            <person name="Ladd B."/>
            <person name="Jarett J.K."/>
            <person name="Geller-Mcgrath D.E."/>
            <person name="Sieber C.M.K."/>
            <person name="Emerson J.B."/>
            <person name="Anantharaman K."/>
            <person name="Thomas B.C."/>
            <person name="Malmstrom R."/>
            <person name="Stieglmeier M."/>
            <person name="Klingl A."/>
            <person name="Woyke T."/>
            <person name="Ryan C.M."/>
            <person name="Banfield J.F."/>
        </authorList>
    </citation>
    <scope>NUCLEOTIDE SEQUENCE [LARGE SCALE GENOMIC DNA]</scope>
</reference>
<evidence type="ECO:0000313" key="12">
    <source>
        <dbReference type="Proteomes" id="UP000231086"/>
    </source>
</evidence>
<dbReference type="GO" id="GO:0046496">
    <property type="term" value="P:nicotinamide nucleotide metabolic process"/>
    <property type="evidence" value="ECO:0007669"/>
    <property type="project" value="UniProtKB-ARBA"/>
</dbReference>
<comment type="cofactor">
    <cofactor evidence="3">
        <name>Fe(2+)</name>
        <dbReference type="ChEBI" id="CHEBI:29033"/>
    </cofactor>
</comment>
<dbReference type="InterPro" id="IPR000056">
    <property type="entry name" value="Ribul_P_3_epim-like"/>
</dbReference>
<comment type="subunit">
    <text evidence="4">Homodimer.</text>
</comment>
<evidence type="ECO:0000256" key="10">
    <source>
        <dbReference type="ARBA" id="ARBA00023277"/>
    </source>
</evidence>
<dbReference type="InterPro" id="IPR013785">
    <property type="entry name" value="Aldolase_TIM"/>
</dbReference>
<comment type="cofactor">
    <cofactor evidence="1">
        <name>Mn(2+)</name>
        <dbReference type="ChEBI" id="CHEBI:29035"/>
    </cofactor>
</comment>
<evidence type="ECO:0000313" key="11">
    <source>
        <dbReference type="EMBL" id="PJE59620.1"/>
    </source>
</evidence>
<protein>
    <submittedName>
        <fullName evidence="11">Ribulose-phosphate 3-epimerase</fullName>
    </submittedName>
</protein>
<evidence type="ECO:0000256" key="2">
    <source>
        <dbReference type="ARBA" id="ARBA00001947"/>
    </source>
</evidence>
<dbReference type="GO" id="GO:1901135">
    <property type="term" value="P:carbohydrate derivative metabolic process"/>
    <property type="evidence" value="ECO:0007669"/>
    <property type="project" value="UniProtKB-ARBA"/>
</dbReference>
<gene>
    <name evidence="11" type="ORF">COU85_02645</name>
</gene>
<keyword evidence="8" id="KW-0464">Manganese</keyword>
<evidence type="ECO:0000256" key="6">
    <source>
        <dbReference type="ARBA" id="ARBA00022833"/>
    </source>
</evidence>
<proteinExistence type="predicted"/>
<keyword evidence="9" id="KW-0413">Isomerase</keyword>
<dbReference type="FunFam" id="3.20.20.70:FF:000191">
    <property type="entry name" value="ribulose-phosphate 3-epimerase isoform X2"/>
    <property type="match status" value="1"/>
</dbReference>
<name>A0A2M8KI74_9BACT</name>
<dbReference type="SUPFAM" id="SSF51366">
    <property type="entry name" value="Ribulose-phoshate binding barrel"/>
    <property type="match status" value="1"/>
</dbReference>
<dbReference type="Proteomes" id="UP000231086">
    <property type="component" value="Unassembled WGS sequence"/>
</dbReference>
<keyword evidence="5" id="KW-0479">Metal-binding</keyword>
<evidence type="ECO:0000256" key="8">
    <source>
        <dbReference type="ARBA" id="ARBA00023211"/>
    </source>
</evidence>
<evidence type="ECO:0000256" key="3">
    <source>
        <dbReference type="ARBA" id="ARBA00001954"/>
    </source>
</evidence>
<dbReference type="PANTHER" id="PTHR11749">
    <property type="entry name" value="RIBULOSE-5-PHOSPHATE-3-EPIMERASE"/>
    <property type="match status" value="1"/>
</dbReference>